<dbReference type="AlphaFoldDB" id="A0A7R9YBV5"/>
<evidence type="ECO:0000256" key="1">
    <source>
        <dbReference type="ARBA" id="ARBA00023186"/>
    </source>
</evidence>
<dbReference type="Pfam" id="PF05348">
    <property type="entry name" value="UMP1"/>
    <property type="match status" value="1"/>
</dbReference>
<dbReference type="PANTHER" id="PTHR12828">
    <property type="entry name" value="PROTEASOME MATURATION PROTEIN UMP1"/>
    <property type="match status" value="1"/>
</dbReference>
<name>A0A7R9YBV5_9STRA</name>
<evidence type="ECO:0008006" key="4">
    <source>
        <dbReference type="Google" id="ProtNLM"/>
    </source>
</evidence>
<protein>
    <recommendedName>
        <fullName evidence="4">Proteasome maturation factor UMP1</fullName>
    </recommendedName>
</protein>
<dbReference type="InterPro" id="IPR008012">
    <property type="entry name" value="Ump1"/>
</dbReference>
<keyword evidence="1" id="KW-0143">Chaperone</keyword>
<dbReference type="GO" id="GO:0043248">
    <property type="term" value="P:proteasome assembly"/>
    <property type="evidence" value="ECO:0007669"/>
    <property type="project" value="InterPro"/>
</dbReference>
<evidence type="ECO:0000256" key="2">
    <source>
        <dbReference type="ARBA" id="ARBA00043974"/>
    </source>
</evidence>
<dbReference type="GO" id="GO:0005737">
    <property type="term" value="C:cytoplasm"/>
    <property type="evidence" value="ECO:0007669"/>
    <property type="project" value="TreeGrafter"/>
</dbReference>
<gene>
    <name evidence="3" type="ORF">PPYR1160_LOCUS8026</name>
</gene>
<reference evidence="3" key="1">
    <citation type="submission" date="2021-01" db="EMBL/GenBank/DDBJ databases">
        <authorList>
            <person name="Corre E."/>
            <person name="Pelletier E."/>
            <person name="Niang G."/>
            <person name="Scheremetjew M."/>
            <person name="Finn R."/>
            <person name="Kale V."/>
            <person name="Holt S."/>
            <person name="Cochrane G."/>
            <person name="Meng A."/>
            <person name="Brown T."/>
            <person name="Cohen L."/>
        </authorList>
    </citation>
    <scope>NUCLEOTIDE SEQUENCE</scope>
    <source>
        <strain evidence="3">CCMP2078</strain>
    </source>
</reference>
<evidence type="ECO:0000313" key="3">
    <source>
        <dbReference type="EMBL" id="CAD8258525.1"/>
    </source>
</evidence>
<proteinExistence type="inferred from homology"/>
<organism evidence="3">
    <name type="scientific">Pinguiococcus pyrenoidosus</name>
    <dbReference type="NCBI Taxonomy" id="172671"/>
    <lineage>
        <taxon>Eukaryota</taxon>
        <taxon>Sar</taxon>
        <taxon>Stramenopiles</taxon>
        <taxon>Ochrophyta</taxon>
        <taxon>Pinguiophyceae</taxon>
        <taxon>Pinguiochrysidales</taxon>
        <taxon>Pinguiochrysidaceae</taxon>
        <taxon>Pinguiococcus</taxon>
    </lineage>
</organism>
<dbReference type="EMBL" id="HBEA01010482">
    <property type="protein sequence ID" value="CAD8258525.1"/>
    <property type="molecule type" value="Transcribed_RNA"/>
</dbReference>
<accession>A0A7R9YBV5</accession>
<comment type="similarity">
    <text evidence="2">Belongs to the POMP/UMP1 family.</text>
</comment>
<dbReference type="PANTHER" id="PTHR12828:SF3">
    <property type="entry name" value="PROTEASOME MATURATION PROTEIN"/>
    <property type="match status" value="1"/>
</dbReference>
<dbReference type="GO" id="GO:0005634">
    <property type="term" value="C:nucleus"/>
    <property type="evidence" value="ECO:0007669"/>
    <property type="project" value="TreeGrafter"/>
</dbReference>
<sequence>MDAEKASLPVLKEPRDTLRLGLGVAAERTRTKHPVEEFQMNGITRQLDEKIKTVRMLHGIGAAMDLKAEIVACSQPTRLPGLPSSNVALDTLLNNDEKIRFEDVLGREEDRPDAPKFKLHSAMEIKFGML</sequence>